<evidence type="ECO:0000256" key="9">
    <source>
        <dbReference type="ARBA" id="ARBA00026227"/>
    </source>
</evidence>
<dbReference type="GO" id="GO:0005737">
    <property type="term" value="C:cytoplasm"/>
    <property type="evidence" value="ECO:0007669"/>
    <property type="project" value="TreeGrafter"/>
</dbReference>
<evidence type="ECO:0000256" key="7">
    <source>
        <dbReference type="ARBA" id="ARBA00023132"/>
    </source>
</evidence>
<organism evidence="12 13">
    <name type="scientific">Cladonia borealis</name>
    <dbReference type="NCBI Taxonomy" id="184061"/>
    <lineage>
        <taxon>Eukaryota</taxon>
        <taxon>Fungi</taxon>
        <taxon>Dikarya</taxon>
        <taxon>Ascomycota</taxon>
        <taxon>Pezizomycotina</taxon>
        <taxon>Lecanoromycetes</taxon>
        <taxon>OSLEUM clade</taxon>
        <taxon>Lecanoromycetidae</taxon>
        <taxon>Lecanorales</taxon>
        <taxon>Lecanorineae</taxon>
        <taxon>Cladoniaceae</taxon>
        <taxon>Cladonia</taxon>
    </lineage>
</organism>
<dbReference type="Pfam" id="PF07817">
    <property type="entry name" value="GLE1"/>
    <property type="match status" value="1"/>
</dbReference>
<evidence type="ECO:0000256" key="5">
    <source>
        <dbReference type="ARBA" id="ARBA00022927"/>
    </source>
</evidence>
<dbReference type="Gene3D" id="1.25.40.510">
    <property type="entry name" value="GLE1-like"/>
    <property type="match status" value="1"/>
</dbReference>
<dbReference type="InterPro" id="IPR038506">
    <property type="entry name" value="GLE1-like_sf"/>
</dbReference>
<dbReference type="GO" id="GO:0015031">
    <property type="term" value="P:protein transport"/>
    <property type="evidence" value="ECO:0007669"/>
    <property type="project" value="UniProtKB-KW"/>
</dbReference>
<name>A0AA39UZA4_9LECA</name>
<dbReference type="EMBL" id="JAFEKC020000018">
    <property type="protein sequence ID" value="KAK0509713.1"/>
    <property type="molecule type" value="Genomic_DNA"/>
</dbReference>
<gene>
    <name evidence="12" type="ORF">JMJ35_008107</name>
</gene>
<keyword evidence="4" id="KW-0509">mRNA transport</keyword>
<dbReference type="GO" id="GO:0005543">
    <property type="term" value="F:phospholipid binding"/>
    <property type="evidence" value="ECO:0007669"/>
    <property type="project" value="TreeGrafter"/>
</dbReference>
<proteinExistence type="inferred from homology"/>
<keyword evidence="6" id="KW-0811">Translocation</keyword>
<keyword evidence="7" id="KW-0906">Nuclear pore complex</keyword>
<evidence type="ECO:0000256" key="1">
    <source>
        <dbReference type="ARBA" id="ARBA00004567"/>
    </source>
</evidence>
<keyword evidence="3" id="KW-0813">Transport</keyword>
<dbReference type="GO" id="GO:0000822">
    <property type="term" value="F:inositol hexakisphosphate binding"/>
    <property type="evidence" value="ECO:0007669"/>
    <property type="project" value="TreeGrafter"/>
</dbReference>
<keyword evidence="8" id="KW-0539">Nucleus</keyword>
<evidence type="ECO:0000256" key="6">
    <source>
        <dbReference type="ARBA" id="ARBA00023010"/>
    </source>
</evidence>
<keyword evidence="11" id="KW-0175">Coiled coil</keyword>
<dbReference type="GO" id="GO:0031369">
    <property type="term" value="F:translation initiation factor binding"/>
    <property type="evidence" value="ECO:0007669"/>
    <property type="project" value="TreeGrafter"/>
</dbReference>
<dbReference type="PANTHER" id="PTHR12960">
    <property type="entry name" value="GLE-1-RELATED"/>
    <property type="match status" value="1"/>
</dbReference>
<accession>A0AA39UZA4</accession>
<comment type="similarity">
    <text evidence="2">Belongs to the GLE1 family.</text>
</comment>
<evidence type="ECO:0000256" key="4">
    <source>
        <dbReference type="ARBA" id="ARBA00022816"/>
    </source>
</evidence>
<reference evidence="12" key="1">
    <citation type="submission" date="2023-03" db="EMBL/GenBank/DDBJ databases">
        <title>Complete genome of Cladonia borealis.</title>
        <authorList>
            <person name="Park H."/>
        </authorList>
    </citation>
    <scope>NUCLEOTIDE SEQUENCE</scope>
    <source>
        <strain evidence="12">ANT050790</strain>
    </source>
</reference>
<dbReference type="GO" id="GO:0044614">
    <property type="term" value="C:nuclear pore cytoplasmic filaments"/>
    <property type="evidence" value="ECO:0007669"/>
    <property type="project" value="TreeGrafter"/>
</dbReference>
<evidence type="ECO:0000256" key="10">
    <source>
        <dbReference type="ARBA" id="ARBA00029983"/>
    </source>
</evidence>
<feature type="coiled-coil region" evidence="11">
    <location>
        <begin position="71"/>
        <end position="152"/>
    </location>
</feature>
<dbReference type="PANTHER" id="PTHR12960:SF0">
    <property type="entry name" value="MRNA EXPORT FACTOR GLE1"/>
    <property type="match status" value="1"/>
</dbReference>
<dbReference type="Proteomes" id="UP001166286">
    <property type="component" value="Unassembled WGS sequence"/>
</dbReference>
<keyword evidence="13" id="KW-1185">Reference proteome</keyword>
<protein>
    <recommendedName>
        <fullName evidence="9">mRNA export factor GLE1</fullName>
    </recommendedName>
    <alternativeName>
        <fullName evidence="10">Nucleoporin GLE1</fullName>
    </alternativeName>
</protein>
<dbReference type="InterPro" id="IPR012476">
    <property type="entry name" value="GLE1"/>
</dbReference>
<dbReference type="AlphaFoldDB" id="A0AA39UZA4"/>
<keyword evidence="5" id="KW-0653">Protein transport</keyword>
<evidence type="ECO:0000256" key="2">
    <source>
        <dbReference type="ARBA" id="ARBA00011056"/>
    </source>
</evidence>
<comment type="subcellular location">
    <subcellularLocation>
        <location evidence="1">Nucleus</location>
        <location evidence="1">Nuclear pore complex</location>
    </subcellularLocation>
</comment>
<dbReference type="GO" id="GO:0016973">
    <property type="term" value="P:poly(A)+ mRNA export from nucleus"/>
    <property type="evidence" value="ECO:0007669"/>
    <property type="project" value="InterPro"/>
</dbReference>
<evidence type="ECO:0000256" key="8">
    <source>
        <dbReference type="ARBA" id="ARBA00023242"/>
    </source>
</evidence>
<evidence type="ECO:0000256" key="11">
    <source>
        <dbReference type="SAM" id="Coils"/>
    </source>
</evidence>
<evidence type="ECO:0000256" key="3">
    <source>
        <dbReference type="ARBA" id="ARBA00022448"/>
    </source>
</evidence>
<evidence type="ECO:0000313" key="12">
    <source>
        <dbReference type="EMBL" id="KAK0509713.1"/>
    </source>
</evidence>
<comment type="caution">
    <text evidence="12">The sequence shown here is derived from an EMBL/GenBank/DDBJ whole genome shotgun (WGS) entry which is preliminary data.</text>
</comment>
<evidence type="ECO:0000313" key="13">
    <source>
        <dbReference type="Proteomes" id="UP001166286"/>
    </source>
</evidence>
<sequence>MDVMASPYRLAPDSPSRQLLWELNQLAISTQQDFYAQLDREDEEREAQHRQALAKASKRHERIRHDAEQCRLQIERQIEAERRRQEEERQRDIERLRQEQLDQELAARKRAEKERAKTAELEEQRLAAIKRAEKEAADRLKAEKERDELEKATRRSIVEREAESRRIDEVRTAEARAKTNAASLITPTRSSPVISSQTVQLIRPATGTPDVTAEHQRYLEIHQSLKELRKGLAAQGAQNPELKNAMGNMRREIRKCVGQIREGKGTNNTLPRQALVEILKKAATAENPQIDIPIYLASPPSDANGSKGSALLLYCLNIFAKAIVNQFITEAGPKPKIADALGTVASHIFAVSDFRWHDISLIDVLIAKMHVTCPVIFGIYGNEQTVEGKQRLGWIKEDVDGPFISETTHFDRMTGLSAGFAGISLKNYERARTKNPYPEYHYWKAIARLTNVPPDGVTQTHFIALKAMIQGYESKILLFFGDAGLAALRHILIELPKRSPPSPAAKQLAGLVDVLRKEKKLML</sequence>